<feature type="region of interest" description="Disordered" evidence="6">
    <location>
        <begin position="559"/>
        <end position="632"/>
    </location>
</feature>
<dbReference type="EMBL" id="PUHW01000200">
    <property type="protein sequence ID" value="KAG0687921.1"/>
    <property type="molecule type" value="Genomic_DNA"/>
</dbReference>
<dbReference type="InterPro" id="IPR029044">
    <property type="entry name" value="Nucleotide-diphossugar_trans"/>
</dbReference>
<evidence type="ECO:0000256" key="3">
    <source>
        <dbReference type="ARBA" id="ARBA00022676"/>
    </source>
</evidence>
<dbReference type="PANTHER" id="PTHR31121:SF6">
    <property type="entry name" value="ALPHA-1,2 MANNOSYLTRANSFERASE KTR1"/>
    <property type="match status" value="1"/>
</dbReference>
<gene>
    <name evidence="8" type="primary">KRE2</name>
    <name evidence="8" type="ORF">C6P40_001697</name>
</gene>
<dbReference type="FunFam" id="3.90.550.10:FF:000051">
    <property type="entry name" value="Alpha-1,2-mannosyltransferase (Ktr4)"/>
    <property type="match status" value="1"/>
</dbReference>
<organism evidence="8 9">
    <name type="scientific">Pichia californica</name>
    <dbReference type="NCBI Taxonomy" id="460514"/>
    <lineage>
        <taxon>Eukaryota</taxon>
        <taxon>Fungi</taxon>
        <taxon>Dikarya</taxon>
        <taxon>Ascomycota</taxon>
        <taxon>Saccharomycotina</taxon>
        <taxon>Pichiomycetes</taxon>
        <taxon>Pichiales</taxon>
        <taxon>Pichiaceae</taxon>
        <taxon>Pichia</taxon>
    </lineage>
</organism>
<keyword evidence="9" id="KW-1185">Reference proteome</keyword>
<feature type="compositionally biased region" description="Low complexity" evidence="6">
    <location>
        <begin position="613"/>
        <end position="632"/>
    </location>
</feature>
<feature type="transmembrane region" description="Helical" evidence="7">
    <location>
        <begin position="7"/>
        <end position="26"/>
    </location>
</feature>
<dbReference type="GO" id="GO:0000026">
    <property type="term" value="F:alpha-1,2-mannosyltransferase activity"/>
    <property type="evidence" value="ECO:0007669"/>
    <property type="project" value="TreeGrafter"/>
</dbReference>
<dbReference type="GO" id="GO:0005794">
    <property type="term" value="C:Golgi apparatus"/>
    <property type="evidence" value="ECO:0007669"/>
    <property type="project" value="TreeGrafter"/>
</dbReference>
<comment type="similarity">
    <text evidence="2">Belongs to the glycosyltransferase 15 family.</text>
</comment>
<evidence type="ECO:0000313" key="8">
    <source>
        <dbReference type="EMBL" id="KAG0687921.1"/>
    </source>
</evidence>
<accession>A0A9P6WIT8</accession>
<dbReference type="PANTHER" id="PTHR31121">
    <property type="entry name" value="ALPHA-1,2 MANNOSYLTRANSFERASE KTR1"/>
    <property type="match status" value="1"/>
</dbReference>
<comment type="subcellular location">
    <subcellularLocation>
        <location evidence="1">Membrane</location>
        <topology evidence="1">Single-pass type II membrane protein</topology>
    </subcellularLocation>
</comment>
<dbReference type="Gene3D" id="3.90.550.10">
    <property type="entry name" value="Spore Coat Polysaccharide Biosynthesis Protein SpsA, Chain A"/>
    <property type="match status" value="1"/>
</dbReference>
<keyword evidence="7" id="KW-0812">Transmembrane</keyword>
<keyword evidence="7" id="KW-0472">Membrane</keyword>
<proteinExistence type="inferred from homology"/>
<evidence type="ECO:0000256" key="5">
    <source>
        <dbReference type="ARBA" id="ARBA00022968"/>
    </source>
</evidence>
<dbReference type="Proteomes" id="UP000697127">
    <property type="component" value="Unassembled WGS sequence"/>
</dbReference>
<comment type="caution">
    <text evidence="8">The sequence shown here is derived from an EMBL/GenBank/DDBJ whole genome shotgun (WGS) entry which is preliminary data.</text>
</comment>
<evidence type="ECO:0000256" key="1">
    <source>
        <dbReference type="ARBA" id="ARBA00004606"/>
    </source>
</evidence>
<dbReference type="GO" id="GO:0006487">
    <property type="term" value="P:protein N-linked glycosylation"/>
    <property type="evidence" value="ECO:0007669"/>
    <property type="project" value="TreeGrafter"/>
</dbReference>
<feature type="compositionally biased region" description="Basic and acidic residues" evidence="6">
    <location>
        <begin position="119"/>
        <end position="130"/>
    </location>
</feature>
<reference evidence="8" key="1">
    <citation type="submission" date="2020-11" db="EMBL/GenBank/DDBJ databases">
        <title>Kefir isolates.</title>
        <authorList>
            <person name="Marcisauskas S."/>
            <person name="Kim Y."/>
            <person name="Blasche S."/>
        </authorList>
    </citation>
    <scope>NUCLEOTIDE SEQUENCE</scope>
    <source>
        <strain evidence="8">Olga-1</strain>
    </source>
</reference>
<dbReference type="GO" id="GO:0006493">
    <property type="term" value="P:protein O-linked glycosylation"/>
    <property type="evidence" value="ECO:0007669"/>
    <property type="project" value="TreeGrafter"/>
</dbReference>
<feature type="region of interest" description="Disordered" evidence="6">
    <location>
        <begin position="108"/>
        <end position="130"/>
    </location>
</feature>
<name>A0A9P6WIT8_9ASCO</name>
<dbReference type="InterPro" id="IPR002685">
    <property type="entry name" value="Glyco_trans_15"/>
</dbReference>
<evidence type="ECO:0000256" key="2">
    <source>
        <dbReference type="ARBA" id="ARBA00007677"/>
    </source>
</evidence>
<evidence type="ECO:0000256" key="4">
    <source>
        <dbReference type="ARBA" id="ARBA00022679"/>
    </source>
</evidence>
<feature type="region of interest" description="Disordered" evidence="6">
    <location>
        <begin position="71"/>
        <end position="91"/>
    </location>
</feature>
<feature type="compositionally biased region" description="Low complexity" evidence="6">
    <location>
        <begin position="72"/>
        <end position="91"/>
    </location>
</feature>
<keyword evidence="7" id="KW-1133">Transmembrane helix</keyword>
<evidence type="ECO:0000256" key="7">
    <source>
        <dbReference type="SAM" id="Phobius"/>
    </source>
</evidence>
<feature type="compositionally biased region" description="Basic and acidic residues" evidence="6">
    <location>
        <begin position="597"/>
        <end position="612"/>
    </location>
</feature>
<protein>
    <submittedName>
        <fullName evidence="8">Alpha 1,2-mannosyltransferase 2.4.1</fullName>
    </submittedName>
</protein>
<keyword evidence="3" id="KW-0328">Glycosyltransferase</keyword>
<sequence>MLRRYRVILVYVTIFIITVYFTSSFFKISQKNKSISILDISVNDNNNNNNNQNSNTTDDFIFEQNNKDINEDSNLNSDLNSNSNSNSNSNLETDQYNEEIEIDKFLNNAITTEDESKEESDSSLKDDISKMTDEEIREQLNLIKEKQAEKELEKLKQSSEDVTNKNEDNVKGTQINNSHRIRKDKSPDGKDWAQYEIERIIPENYDNNDNFNIQRENATLFTLCRNSELYEILDSIEQLENRFNKNFHYDWVFLNDEPFSEEFIELTSNMISGRARYGLIPIKHWSYPPYIDEQKAKEIRESRKWASITYGTSESYRHMCRFNSMFFYKHPIIEEYQYYWRVEPHVNFDCDIIDDPFKFMNNNNKKYGFTISMRELPNTIETLWETSKLYFKKLSYDIFDQVTQNNLVGFISDDNGSSYNLCHYWTNFEIANLDIYRNDLYEGYVQHLDHAGGFFYERWGDAPVHSIIFSLMLKREELYLFQNISYEHTVAKSCPLNDAFRKKARCVCNPVEDWTIKSNNCCNSKFLEVGKYEKNDDYDKYVGLLKEKKAEEELLKSKQRKLRMETARRQSEERRKKSEERRKNRLEAQKSKKKNKQNKEEADKKAAERADADAAAAAAAAAAAQEQPQEAS</sequence>
<dbReference type="Pfam" id="PF01793">
    <property type="entry name" value="Glyco_transf_15"/>
    <property type="match status" value="1"/>
</dbReference>
<evidence type="ECO:0000313" key="9">
    <source>
        <dbReference type="Proteomes" id="UP000697127"/>
    </source>
</evidence>
<dbReference type="SUPFAM" id="SSF53448">
    <property type="entry name" value="Nucleotide-diphospho-sugar transferases"/>
    <property type="match status" value="1"/>
</dbReference>
<feature type="compositionally biased region" description="Basic and acidic residues" evidence="6">
    <location>
        <begin position="559"/>
        <end position="590"/>
    </location>
</feature>
<dbReference type="GO" id="GO:0016020">
    <property type="term" value="C:membrane"/>
    <property type="evidence" value="ECO:0007669"/>
    <property type="project" value="UniProtKB-SubCell"/>
</dbReference>
<dbReference type="GO" id="GO:0000032">
    <property type="term" value="P:cell wall mannoprotein biosynthetic process"/>
    <property type="evidence" value="ECO:0007669"/>
    <property type="project" value="TreeGrafter"/>
</dbReference>
<evidence type="ECO:0000256" key="6">
    <source>
        <dbReference type="SAM" id="MobiDB-lite"/>
    </source>
</evidence>
<keyword evidence="5" id="KW-0735">Signal-anchor</keyword>
<dbReference type="AlphaFoldDB" id="A0A9P6WIT8"/>
<keyword evidence="4" id="KW-0808">Transferase</keyword>